<dbReference type="Gene3D" id="3.40.30.10">
    <property type="entry name" value="Glutaredoxin"/>
    <property type="match status" value="1"/>
</dbReference>
<name>A0A3N2CU44_9ACTN</name>
<dbReference type="InterPro" id="IPR050553">
    <property type="entry name" value="Thioredoxin_ResA/DsbE_sf"/>
</dbReference>
<reference evidence="7 8" key="1">
    <citation type="submission" date="2018-11" db="EMBL/GenBank/DDBJ databases">
        <title>Sequencing the genomes of 1000 actinobacteria strains.</title>
        <authorList>
            <person name="Klenk H.-P."/>
        </authorList>
    </citation>
    <scope>NUCLEOTIDE SEQUENCE [LARGE SCALE GENOMIC DNA]</scope>
    <source>
        <strain evidence="7 8">DSM 12652</strain>
    </source>
</reference>
<dbReference type="SUPFAM" id="SSF52833">
    <property type="entry name" value="Thioredoxin-like"/>
    <property type="match status" value="1"/>
</dbReference>
<comment type="caution">
    <text evidence="7">The sequence shown here is derived from an EMBL/GenBank/DDBJ whole genome shotgun (WGS) entry which is preliminary data.</text>
</comment>
<dbReference type="InterPro" id="IPR000866">
    <property type="entry name" value="AhpC/TSA"/>
</dbReference>
<sequence length="171" mass="18113">MSACTGSPSTGDKGYVDADDGITRLDAAARPQAGDVSGETLEGQPLSLDDYRGRVVVINVWGSWCADCRAEAPLLQDAARDLAGDDVAFVGINTRDSGQAQALAFQRRYDVSYPSLFDPSGRTLLAFRGRVNPAAIPSTVILDEQGKVAATIIGEVRGRRTLAGLIEDVRS</sequence>
<evidence type="ECO:0000256" key="1">
    <source>
        <dbReference type="ARBA" id="ARBA00004196"/>
    </source>
</evidence>
<accession>A0A3N2CU44</accession>
<evidence type="ECO:0000256" key="2">
    <source>
        <dbReference type="ARBA" id="ARBA00022748"/>
    </source>
</evidence>
<dbReference type="Pfam" id="PF00578">
    <property type="entry name" value="AhpC-TSA"/>
    <property type="match status" value="1"/>
</dbReference>
<dbReference type="CDD" id="cd02966">
    <property type="entry name" value="TlpA_like_family"/>
    <property type="match status" value="1"/>
</dbReference>
<evidence type="ECO:0000256" key="4">
    <source>
        <dbReference type="ARBA" id="ARBA00023157"/>
    </source>
</evidence>
<proteinExistence type="predicted"/>
<evidence type="ECO:0000256" key="3">
    <source>
        <dbReference type="ARBA" id="ARBA00022968"/>
    </source>
</evidence>
<keyword evidence="7" id="KW-0413">Isomerase</keyword>
<dbReference type="AlphaFoldDB" id="A0A3N2CU44"/>
<dbReference type="GO" id="GO:0030313">
    <property type="term" value="C:cell envelope"/>
    <property type="evidence" value="ECO:0007669"/>
    <property type="project" value="UniProtKB-SubCell"/>
</dbReference>
<evidence type="ECO:0000313" key="7">
    <source>
        <dbReference type="EMBL" id="ROR91021.1"/>
    </source>
</evidence>
<dbReference type="PROSITE" id="PS51352">
    <property type="entry name" value="THIOREDOXIN_2"/>
    <property type="match status" value="1"/>
</dbReference>
<dbReference type="InterPro" id="IPR013766">
    <property type="entry name" value="Thioredoxin_domain"/>
</dbReference>
<keyword evidence="8" id="KW-1185">Reference proteome</keyword>
<dbReference type="GO" id="GO:0017004">
    <property type="term" value="P:cytochrome complex assembly"/>
    <property type="evidence" value="ECO:0007669"/>
    <property type="project" value="UniProtKB-KW"/>
</dbReference>
<evidence type="ECO:0000256" key="5">
    <source>
        <dbReference type="ARBA" id="ARBA00023284"/>
    </source>
</evidence>
<keyword evidence="3" id="KW-0735">Signal-anchor</keyword>
<comment type="subcellular location">
    <subcellularLocation>
        <location evidence="1">Cell envelope</location>
    </subcellularLocation>
</comment>
<dbReference type="GO" id="GO:0016491">
    <property type="term" value="F:oxidoreductase activity"/>
    <property type="evidence" value="ECO:0007669"/>
    <property type="project" value="InterPro"/>
</dbReference>
<keyword evidence="5" id="KW-0676">Redox-active center</keyword>
<evidence type="ECO:0000313" key="8">
    <source>
        <dbReference type="Proteomes" id="UP000281738"/>
    </source>
</evidence>
<dbReference type="EMBL" id="RKHO01000001">
    <property type="protein sequence ID" value="ROR91021.1"/>
    <property type="molecule type" value="Genomic_DNA"/>
</dbReference>
<gene>
    <name evidence="7" type="ORF">EDD33_1881</name>
</gene>
<dbReference type="InterPro" id="IPR036249">
    <property type="entry name" value="Thioredoxin-like_sf"/>
</dbReference>
<dbReference type="PANTHER" id="PTHR42852">
    <property type="entry name" value="THIOL:DISULFIDE INTERCHANGE PROTEIN DSBE"/>
    <property type="match status" value="1"/>
</dbReference>
<evidence type="ECO:0000259" key="6">
    <source>
        <dbReference type="PROSITE" id="PS51352"/>
    </source>
</evidence>
<protein>
    <submittedName>
        <fullName evidence="7">Thiol-disulfide isomerase/thioredoxin</fullName>
    </submittedName>
</protein>
<organism evidence="7 8">
    <name type="scientific">Nocardioides aurantiacus</name>
    <dbReference type="NCBI Taxonomy" id="86796"/>
    <lineage>
        <taxon>Bacteria</taxon>
        <taxon>Bacillati</taxon>
        <taxon>Actinomycetota</taxon>
        <taxon>Actinomycetes</taxon>
        <taxon>Propionibacteriales</taxon>
        <taxon>Nocardioidaceae</taxon>
        <taxon>Nocardioides</taxon>
    </lineage>
</organism>
<feature type="domain" description="Thioredoxin" evidence="6">
    <location>
        <begin position="27"/>
        <end position="171"/>
    </location>
</feature>
<keyword evidence="2" id="KW-0201">Cytochrome c-type biogenesis</keyword>
<keyword evidence="4" id="KW-1015">Disulfide bond</keyword>
<dbReference type="GO" id="GO:0016853">
    <property type="term" value="F:isomerase activity"/>
    <property type="evidence" value="ECO:0007669"/>
    <property type="project" value="UniProtKB-KW"/>
</dbReference>
<dbReference type="PANTHER" id="PTHR42852:SF6">
    <property type="entry name" value="THIOL:DISULFIDE INTERCHANGE PROTEIN DSBE"/>
    <property type="match status" value="1"/>
</dbReference>
<dbReference type="GO" id="GO:0016209">
    <property type="term" value="F:antioxidant activity"/>
    <property type="evidence" value="ECO:0007669"/>
    <property type="project" value="InterPro"/>
</dbReference>
<dbReference type="Proteomes" id="UP000281738">
    <property type="component" value="Unassembled WGS sequence"/>
</dbReference>
<keyword evidence="3" id="KW-0812">Transmembrane</keyword>